<dbReference type="GO" id="GO:0050660">
    <property type="term" value="F:flavin adenine dinucleotide binding"/>
    <property type="evidence" value="ECO:0007669"/>
    <property type="project" value="UniProtKB-ARBA"/>
</dbReference>
<dbReference type="GO" id="GO:0008168">
    <property type="term" value="F:methyltransferase activity"/>
    <property type="evidence" value="ECO:0007669"/>
    <property type="project" value="TreeGrafter"/>
</dbReference>
<dbReference type="SUPFAM" id="SSF53335">
    <property type="entry name" value="S-adenosyl-L-methionine-dependent methyltransferases"/>
    <property type="match status" value="1"/>
</dbReference>
<dbReference type="EnsemblPlants" id="ONIVA12G07660.1">
    <property type="protein sequence ID" value="ONIVA12G07660.1"/>
    <property type="gene ID" value="ONIVA12G07660"/>
</dbReference>
<dbReference type="Gramene" id="ONIVA12G07660.1">
    <property type="protein sequence ID" value="ONIVA12G07660.1"/>
    <property type="gene ID" value="ONIVA12G07660"/>
</dbReference>
<dbReference type="PANTHER" id="PTHR43675:SF30">
    <property type="entry name" value="CYCLOPROPANE-FATTY-ACYL-PHOSPHOLIPID SYNTHASE"/>
    <property type="match status" value="1"/>
</dbReference>
<dbReference type="Pfam" id="PF01593">
    <property type="entry name" value="Amino_oxidase"/>
    <property type="match status" value="1"/>
</dbReference>
<reference evidence="3" key="2">
    <citation type="submission" date="2018-04" db="EMBL/GenBank/DDBJ databases">
        <title>OnivRS2 (Oryza nivara Reference Sequence Version 2).</title>
        <authorList>
            <person name="Zhang J."/>
            <person name="Kudrna D."/>
            <person name="Lee S."/>
            <person name="Talag J."/>
            <person name="Rajasekar S."/>
            <person name="Welchert J."/>
            <person name="Hsing Y.-I."/>
            <person name="Wing R.A."/>
        </authorList>
    </citation>
    <scope>NUCLEOTIDE SEQUENCE [LARGE SCALE GENOMIC DNA]</scope>
    <source>
        <strain evidence="3">SL10</strain>
    </source>
</reference>
<proteinExistence type="predicted"/>
<name>A0A0E0J8Q0_ORYNI</name>
<keyword evidence="4" id="KW-1185">Reference proteome</keyword>
<dbReference type="InterPro" id="IPR036188">
    <property type="entry name" value="FAD/NAD-bd_sf"/>
</dbReference>
<organism evidence="3">
    <name type="scientific">Oryza nivara</name>
    <name type="common">Indian wild rice</name>
    <name type="synonym">Oryza sativa f. spontanea</name>
    <dbReference type="NCBI Taxonomy" id="4536"/>
    <lineage>
        <taxon>Eukaryota</taxon>
        <taxon>Viridiplantae</taxon>
        <taxon>Streptophyta</taxon>
        <taxon>Embryophyta</taxon>
        <taxon>Tracheophyta</taxon>
        <taxon>Spermatophyta</taxon>
        <taxon>Magnoliopsida</taxon>
        <taxon>Liliopsida</taxon>
        <taxon>Poales</taxon>
        <taxon>Poaceae</taxon>
        <taxon>BOP clade</taxon>
        <taxon>Oryzoideae</taxon>
        <taxon>Oryzeae</taxon>
        <taxon>Oryzinae</taxon>
        <taxon>Oryza</taxon>
    </lineage>
</organism>
<dbReference type="Gene3D" id="3.50.50.60">
    <property type="entry name" value="FAD/NAD(P)-binding domain"/>
    <property type="match status" value="1"/>
</dbReference>
<protein>
    <recommendedName>
        <fullName evidence="2">Amine oxidase domain-containing protein</fullName>
    </recommendedName>
</protein>
<feature type="compositionally biased region" description="Low complexity" evidence="1">
    <location>
        <begin position="109"/>
        <end position="118"/>
    </location>
</feature>
<sequence length="935" mass="104440">MRVAVVGAGVSGLAAAHELATSCAGGVDVTVYEKEDSLGGSFARTVGVDGGAGGEVVHLHLGFMPFNSAAAAPPLGHSSFRRRDLVGGVVRGSREGTRAVQPQSLRSMGPAAPSAGASGERGATLRRGGGSPVAVRRALTAPPSCVTSPNMMQWFADLGANMERSDMSFSVRTQLDACGECEWASGNGISGLLAKRSNALSPSFWRMISETLKFKRDALRYLEDCENNLDLEQSETLGQFVQSHGYCQFFQEAYLFPICGWMWSCPSQRVLGFSASSVLSFFRKHNLLQLFSRTQPLIVNGRSQSYFNKVREDLESRSCRIKTNCHVKSISSFDRGYRVLEVDGSEEMYDRIIVGIHAPDALKLLGAEATHEESRILGAFQYVSSNLYLHCDESFMPCNSSTWSACNITRTRSGSVCVTYWLNLLQNIESTRTFLVTLNPSYVPDHVLLKWNTNHFVPTVAASKASLELDQIQGKRGSGFHEDGFQAGKAAAQSLLGNKIDPLTNPKQMVLSWTETGARLLVLRFLKQYISVGNLILFEEGGTMFSFGEACEKCNKKSVLRVQDPLFYWQVATEADLGLADAYINGCFSFVNKREGLLNLFLILIASRDAHRSSCRNSSRRGWWTPLLFTAGVASAKYFLRHISRKNSVTQTRQNVSQHYDLSNDFFSLFLDKSMTYSSAIFKDEEESLEEAQLRKINLLIHKAKVGQDDEVLEIGSGWGSLAMEVVKQTGCKYTGVTQSVEQLKYAQRRVKEAGLEDRITFLLCDYREIPCHKYDRIICCEMIEEVGHEYMDEFFGCCESLLAENGIFVTQFTSIPEERYDEYRRSSDFIKEYIFPGGCLPSLTRITSAMSAASRLCIEHVENIGYHYYTTLIRWRDNFMANKDKILALGFDEKFIRTWEYYFIYCAAGFKSRTLGDYQIVFSRPGNTKMGSGF</sequence>
<dbReference type="InterPro" id="IPR029063">
    <property type="entry name" value="SAM-dependent_MTases_sf"/>
</dbReference>
<dbReference type="InterPro" id="IPR026669">
    <property type="entry name" value="Arsenite_MeTrfase-like"/>
</dbReference>
<dbReference type="GO" id="GO:0016491">
    <property type="term" value="F:oxidoreductase activity"/>
    <property type="evidence" value="ECO:0007669"/>
    <property type="project" value="InterPro"/>
</dbReference>
<dbReference type="AlphaFoldDB" id="A0A0E0J8Q0"/>
<dbReference type="Gene3D" id="3.40.50.150">
    <property type="entry name" value="Vaccinia Virus protein VP39"/>
    <property type="match status" value="1"/>
</dbReference>
<dbReference type="STRING" id="4536.A0A0E0J8Q0"/>
<dbReference type="CDD" id="cd02440">
    <property type="entry name" value="AdoMet_MTases"/>
    <property type="match status" value="1"/>
</dbReference>
<dbReference type="Pfam" id="PF13450">
    <property type="entry name" value="NAD_binding_8"/>
    <property type="match status" value="1"/>
</dbReference>
<feature type="region of interest" description="Disordered" evidence="1">
    <location>
        <begin position="91"/>
        <end position="131"/>
    </location>
</feature>
<dbReference type="HOGENOM" id="CLU_008662_2_0_1"/>
<dbReference type="Proteomes" id="UP000006591">
    <property type="component" value="Chromosome 12"/>
</dbReference>
<dbReference type="OMA" id="KEINEYP"/>
<feature type="domain" description="Amine oxidase" evidence="2">
    <location>
        <begin position="148"/>
        <end position="418"/>
    </location>
</feature>
<dbReference type="PRINTS" id="PR00419">
    <property type="entry name" value="ADXRDTASE"/>
</dbReference>
<dbReference type="Pfam" id="PF02353">
    <property type="entry name" value="CMAS"/>
    <property type="match status" value="1"/>
</dbReference>
<evidence type="ECO:0000256" key="1">
    <source>
        <dbReference type="SAM" id="MobiDB-lite"/>
    </source>
</evidence>
<evidence type="ECO:0000259" key="2">
    <source>
        <dbReference type="Pfam" id="PF01593"/>
    </source>
</evidence>
<dbReference type="eggNOG" id="ENOG502QSMW">
    <property type="taxonomic scope" value="Eukaryota"/>
</dbReference>
<reference evidence="3" key="1">
    <citation type="submission" date="2015-04" db="UniProtKB">
        <authorList>
            <consortium name="EnsemblPlants"/>
        </authorList>
    </citation>
    <scope>IDENTIFICATION</scope>
    <source>
        <strain evidence="3">SL10</strain>
    </source>
</reference>
<accession>A0A0E0J8Q0</accession>
<evidence type="ECO:0000313" key="4">
    <source>
        <dbReference type="Proteomes" id="UP000006591"/>
    </source>
</evidence>
<evidence type="ECO:0000313" key="3">
    <source>
        <dbReference type="EnsemblPlants" id="ONIVA12G07660.1"/>
    </source>
</evidence>
<dbReference type="SUPFAM" id="SSF51905">
    <property type="entry name" value="FAD/NAD(P)-binding domain"/>
    <property type="match status" value="1"/>
</dbReference>
<dbReference type="InterPro" id="IPR002937">
    <property type="entry name" value="Amino_oxidase"/>
</dbReference>
<dbReference type="PANTHER" id="PTHR43675">
    <property type="entry name" value="ARSENITE METHYLTRANSFERASE"/>
    <property type="match status" value="1"/>
</dbReference>